<dbReference type="EMBL" id="CP061800">
    <property type="protein sequence ID" value="QTA86912.1"/>
    <property type="molecule type" value="Genomic_DNA"/>
</dbReference>
<evidence type="ECO:0000256" key="2">
    <source>
        <dbReference type="ARBA" id="ARBA00022801"/>
    </source>
</evidence>
<proteinExistence type="predicted"/>
<dbReference type="KEGG" id="dmm:dnm_029380"/>
<evidence type="ECO:0000313" key="4">
    <source>
        <dbReference type="Proteomes" id="UP000663722"/>
    </source>
</evidence>
<protein>
    <submittedName>
        <fullName evidence="3">CheC domain-containing protein</fullName>
    </submittedName>
</protein>
<dbReference type="GO" id="GO:0006935">
    <property type="term" value="P:chemotaxis"/>
    <property type="evidence" value="ECO:0007669"/>
    <property type="project" value="UniProtKB-KW"/>
</dbReference>
<keyword evidence="4" id="KW-1185">Reference proteome</keyword>
<dbReference type="AlphaFoldDB" id="A0A975BKE0"/>
<sequence>MNTDSSHIFSDEEKDILQEIMNIAFGNATADLGEVIDIYVELSAPSIQILGIGDIPDYLTDRMKLHPETSIVAQNFWGDFKGYGILVLPNRTGRSLIAILDDGEPNDFEMKPIAGQEREVLMEVGNILIGACVGKVCELLNTFVTYTPPQVIHENSNEYSSFVDSFDPSQTAILMETVFRFKAIDINGLLLVITSQEAIEWLRKALYEFMEPYE</sequence>
<dbReference type="PANTHER" id="PTHR43693">
    <property type="entry name" value="PROTEIN PHOSPHATASE CHEZ"/>
    <property type="match status" value="1"/>
</dbReference>
<dbReference type="SUPFAM" id="SSF103039">
    <property type="entry name" value="CheC-like"/>
    <property type="match status" value="1"/>
</dbReference>
<evidence type="ECO:0000256" key="1">
    <source>
        <dbReference type="ARBA" id="ARBA00022500"/>
    </source>
</evidence>
<accession>A0A975BKE0</accession>
<reference evidence="3" key="1">
    <citation type="journal article" date="2021" name="Microb. Physiol.">
        <title>Proteogenomic Insights into the Physiology of Marine, Sulfate-Reducing, Filamentous Desulfonema limicola and Desulfonema magnum.</title>
        <authorList>
            <person name="Schnaars V."/>
            <person name="Wohlbrand L."/>
            <person name="Scheve S."/>
            <person name="Hinrichs C."/>
            <person name="Reinhardt R."/>
            <person name="Rabus R."/>
        </authorList>
    </citation>
    <scope>NUCLEOTIDE SEQUENCE</scope>
    <source>
        <strain evidence="3">4be13</strain>
    </source>
</reference>
<gene>
    <name evidence="3" type="ORF">dnm_029380</name>
</gene>
<dbReference type="GO" id="GO:0016787">
    <property type="term" value="F:hydrolase activity"/>
    <property type="evidence" value="ECO:0007669"/>
    <property type="project" value="UniProtKB-KW"/>
</dbReference>
<name>A0A975BKE0_9BACT</name>
<dbReference type="Gene3D" id="3.40.1550.10">
    <property type="entry name" value="CheC-like"/>
    <property type="match status" value="1"/>
</dbReference>
<keyword evidence="1" id="KW-0145">Chemotaxis</keyword>
<evidence type="ECO:0000313" key="3">
    <source>
        <dbReference type="EMBL" id="QTA86912.1"/>
    </source>
</evidence>
<dbReference type="PANTHER" id="PTHR43693:SF1">
    <property type="entry name" value="PROTEIN PHOSPHATASE CHEZ"/>
    <property type="match status" value="1"/>
</dbReference>
<keyword evidence="2" id="KW-0378">Hydrolase</keyword>
<dbReference type="InterPro" id="IPR050992">
    <property type="entry name" value="CheZ_family_phosphatases"/>
</dbReference>
<organism evidence="3 4">
    <name type="scientific">Desulfonema magnum</name>
    <dbReference type="NCBI Taxonomy" id="45655"/>
    <lineage>
        <taxon>Bacteria</taxon>
        <taxon>Pseudomonadati</taxon>
        <taxon>Thermodesulfobacteriota</taxon>
        <taxon>Desulfobacteria</taxon>
        <taxon>Desulfobacterales</taxon>
        <taxon>Desulfococcaceae</taxon>
        <taxon>Desulfonema</taxon>
    </lineage>
</organism>
<dbReference type="Proteomes" id="UP000663722">
    <property type="component" value="Chromosome"/>
</dbReference>
<dbReference type="InterPro" id="IPR028976">
    <property type="entry name" value="CheC-like_sf"/>
</dbReference>
<dbReference type="CDD" id="cd17910">
    <property type="entry name" value="CheC_ClassII"/>
    <property type="match status" value="1"/>
</dbReference>